<feature type="transmembrane region" description="Helical" evidence="1">
    <location>
        <begin position="179"/>
        <end position="205"/>
    </location>
</feature>
<keyword evidence="1" id="KW-0812">Transmembrane</keyword>
<comment type="caution">
    <text evidence="2">The sequence shown here is derived from an EMBL/GenBank/DDBJ whole genome shotgun (WGS) entry which is preliminary data.</text>
</comment>
<sequence>MATASSSATPSTRTQIIHKIYSKHDIPSGSSYVFLAKKTRWFVSHVVNSILLIWAPPKGCMYPRNWTSQKPQSSGQIDVERCRAAGLDESINLTGDYACKSQLLSFVYNFSPHKRWCDAEYYNGDLMKCERSYDKLGRTAQILQPQHLSHRVSGGSILPSAVDLATVLKRTQSSLFSDFVLVILLNPYHLFVAGLSWAILLVTIWSSKLSIEELKQLVTGLVTKLSADKEKSSTTKEPRSSSARFPIDNDAIPLKIDDSQLRSRYVKAISKDEPPMSWAIFKGYCKLRFGPPRCVNSFGKLANLKQQCSGIINSYILNFWYLLSRADIIRLDQLELRKAYSVNGFGPPHPSAHAAPPPLVHSGVSTSSNPLQLKRAGPHISRLSAYRLLNKKHARPRAFVSIVMRPGFGAQVTELEFTSACTWQLRLVTIYAAQFFEPDIVGFSTLTMRFLLHCIEVVWEGEPVSTPTLQSVLYSGFLKTSFTYVWVSISGFHHIARRWSNTVASCNRGRCSVVALIWAC</sequence>
<reference evidence="2" key="1">
    <citation type="submission" date="2020-07" db="EMBL/GenBank/DDBJ databases">
        <title>Ethylene signaling mediates host invasion by parasitic plants.</title>
        <authorList>
            <person name="Yoshida S."/>
        </authorList>
    </citation>
    <scope>NUCLEOTIDE SEQUENCE</scope>
    <source>
        <strain evidence="2">Okayama</strain>
    </source>
</reference>
<protein>
    <submittedName>
        <fullName evidence="2">Uncharacterized protein</fullName>
    </submittedName>
</protein>
<gene>
    <name evidence="2" type="ORF">PHJA_002466700</name>
</gene>
<proteinExistence type="predicted"/>
<keyword evidence="3" id="KW-1185">Reference proteome</keyword>
<keyword evidence="1" id="KW-0472">Membrane</keyword>
<dbReference type="Proteomes" id="UP000653305">
    <property type="component" value="Unassembled WGS sequence"/>
</dbReference>
<evidence type="ECO:0000313" key="3">
    <source>
        <dbReference type="Proteomes" id="UP000653305"/>
    </source>
</evidence>
<name>A0A830D090_9LAMI</name>
<accession>A0A830D090</accession>
<organism evidence="2 3">
    <name type="scientific">Phtheirospermum japonicum</name>
    <dbReference type="NCBI Taxonomy" id="374723"/>
    <lineage>
        <taxon>Eukaryota</taxon>
        <taxon>Viridiplantae</taxon>
        <taxon>Streptophyta</taxon>
        <taxon>Embryophyta</taxon>
        <taxon>Tracheophyta</taxon>
        <taxon>Spermatophyta</taxon>
        <taxon>Magnoliopsida</taxon>
        <taxon>eudicotyledons</taxon>
        <taxon>Gunneridae</taxon>
        <taxon>Pentapetalae</taxon>
        <taxon>asterids</taxon>
        <taxon>lamiids</taxon>
        <taxon>Lamiales</taxon>
        <taxon>Orobanchaceae</taxon>
        <taxon>Orobanchaceae incertae sedis</taxon>
        <taxon>Phtheirospermum</taxon>
    </lineage>
</organism>
<evidence type="ECO:0000313" key="2">
    <source>
        <dbReference type="EMBL" id="GFQ03229.1"/>
    </source>
</evidence>
<dbReference type="AlphaFoldDB" id="A0A830D090"/>
<evidence type="ECO:0000256" key="1">
    <source>
        <dbReference type="SAM" id="Phobius"/>
    </source>
</evidence>
<dbReference type="EMBL" id="BMAC01000810">
    <property type="protein sequence ID" value="GFQ03229.1"/>
    <property type="molecule type" value="Genomic_DNA"/>
</dbReference>
<keyword evidence="1" id="KW-1133">Transmembrane helix</keyword>